<dbReference type="InterPro" id="IPR018389">
    <property type="entry name" value="DctP_fam"/>
</dbReference>
<name>A0ABV4K080_9BACT</name>
<evidence type="ECO:0000256" key="1">
    <source>
        <dbReference type="ARBA" id="ARBA00022729"/>
    </source>
</evidence>
<comment type="caution">
    <text evidence="3">The sequence shown here is derived from an EMBL/GenBank/DDBJ whole genome shotgun (WGS) entry which is preliminary data.</text>
</comment>
<dbReference type="NCBIfam" id="NF037995">
    <property type="entry name" value="TRAP_S1"/>
    <property type="match status" value="1"/>
</dbReference>
<gene>
    <name evidence="3" type="ORF">AB6M95_00315</name>
</gene>
<dbReference type="Gene3D" id="3.40.190.170">
    <property type="entry name" value="Bacterial extracellular solute-binding protein, family 7"/>
    <property type="match status" value="1"/>
</dbReference>
<dbReference type="RefSeq" id="WP_371384732.1">
    <property type="nucleotide sequence ID" value="NZ_JBGLYH010000001.1"/>
</dbReference>
<reference evidence="3 4" key="1">
    <citation type="submission" date="2024-08" db="EMBL/GenBank/DDBJ databases">
        <title>Sulfate-reducing bacteria isolated from formation water of the oil field in Kazakhstan and description of Pseudodesulfovibrio sp.</title>
        <authorList>
            <person name="Bidzhieva S.K."/>
            <person name="Tourova T.P."/>
            <person name="Grouzdev D.S."/>
            <person name="Beletsky A.V."/>
            <person name="Sokolova D.S."/>
            <person name="Samigullina S.R."/>
            <person name="Poltaraus A.B."/>
            <person name="Avtukh A.N."/>
            <person name="Tereshina V.M."/>
            <person name="Zhaparov N.S."/>
            <person name="Mardanov A.V."/>
            <person name="Nazina T.N."/>
        </authorList>
    </citation>
    <scope>NUCLEOTIDE SEQUENCE [LARGE SCALE GENOMIC DNA]</scope>
    <source>
        <strain evidence="3 4">9FUS</strain>
    </source>
</reference>
<dbReference type="PANTHER" id="PTHR33376:SF2">
    <property type="entry name" value="DICARBOXYLATE-BINDING PERIPLASMIC PROTEIN"/>
    <property type="match status" value="1"/>
</dbReference>
<dbReference type="Pfam" id="PF03480">
    <property type="entry name" value="DctP"/>
    <property type="match status" value="1"/>
</dbReference>
<protein>
    <submittedName>
        <fullName evidence="3">DctP family TRAP transporter solute-binding subunit</fullName>
    </submittedName>
</protein>
<dbReference type="PANTHER" id="PTHR33376">
    <property type="match status" value="1"/>
</dbReference>
<feature type="signal peptide" evidence="2">
    <location>
        <begin position="1"/>
        <end position="23"/>
    </location>
</feature>
<evidence type="ECO:0000313" key="4">
    <source>
        <dbReference type="Proteomes" id="UP001568698"/>
    </source>
</evidence>
<keyword evidence="1 2" id="KW-0732">Signal</keyword>
<dbReference type="NCBIfam" id="TIGR00787">
    <property type="entry name" value="dctP"/>
    <property type="match status" value="1"/>
</dbReference>
<dbReference type="CDD" id="cd13676">
    <property type="entry name" value="PBP2_TRAP_DctP2_like"/>
    <property type="match status" value="1"/>
</dbReference>
<sequence>MRRIVTIACAIMLAVALSVPAFAGQVVLKLGHIAEPVHPYGQGAEKFAELVKEKSGGDIVVKVFPSSQLGGQKDLIEGLIFGTVDMALVGTAVLGQFQPQISIFDLPFLFQDRAHAYRSLDSVGMDLGKALEPKGIKLLGYMENGIRHLTNNVREVKTPADMKGLKIRVMTNKIFIAMMKSLGASPTPMAFGELYSAMQQGTVDGQENPSAHIWTKRFFEVQKYASLTAHAYSPEPLVMSMMSWSRLTPEQQQILKDAAREAIDWQRKLSADKDAEYWKLIAETGKIKITEVDRNVFMEATRPVYEEFAPIVGQDNIDKINALRK</sequence>
<dbReference type="InterPro" id="IPR004682">
    <property type="entry name" value="TRAP_DctP"/>
</dbReference>
<dbReference type="InterPro" id="IPR038404">
    <property type="entry name" value="TRAP_DctP_sf"/>
</dbReference>
<feature type="chain" id="PRO_5047458899" evidence="2">
    <location>
        <begin position="24"/>
        <end position="325"/>
    </location>
</feature>
<evidence type="ECO:0000313" key="3">
    <source>
        <dbReference type="EMBL" id="MEZ7195177.1"/>
    </source>
</evidence>
<proteinExistence type="predicted"/>
<organism evidence="3 4">
    <name type="scientific">Pseudodesulfovibrio karagichevae</name>
    <dbReference type="NCBI Taxonomy" id="3239305"/>
    <lineage>
        <taxon>Bacteria</taxon>
        <taxon>Pseudomonadati</taxon>
        <taxon>Thermodesulfobacteriota</taxon>
        <taxon>Desulfovibrionia</taxon>
        <taxon>Desulfovibrionales</taxon>
        <taxon>Desulfovibrionaceae</taxon>
    </lineage>
</organism>
<dbReference type="Proteomes" id="UP001568698">
    <property type="component" value="Unassembled WGS sequence"/>
</dbReference>
<keyword evidence="4" id="KW-1185">Reference proteome</keyword>
<evidence type="ECO:0000256" key="2">
    <source>
        <dbReference type="SAM" id="SignalP"/>
    </source>
</evidence>
<dbReference type="EMBL" id="JBGLYH010000001">
    <property type="protein sequence ID" value="MEZ7195177.1"/>
    <property type="molecule type" value="Genomic_DNA"/>
</dbReference>
<dbReference type="PIRSF" id="PIRSF006470">
    <property type="entry name" value="DctB"/>
    <property type="match status" value="1"/>
</dbReference>
<accession>A0ABV4K080</accession>